<dbReference type="EMBL" id="VCAZ01000078">
    <property type="protein sequence ID" value="TSP68512.1"/>
    <property type="molecule type" value="Genomic_DNA"/>
</dbReference>
<keyword evidence="3" id="KW-1185">Reference proteome</keyword>
<evidence type="ECO:0000256" key="1">
    <source>
        <dbReference type="SAM" id="MobiDB-lite"/>
    </source>
</evidence>
<proteinExistence type="predicted"/>
<accession>A0A556UYL9</accession>
<name>A0A556UYL9_BAGYA</name>
<feature type="region of interest" description="Disordered" evidence="1">
    <location>
        <begin position="88"/>
        <end position="111"/>
    </location>
</feature>
<dbReference type="OrthoDB" id="10592533at2759"/>
<reference evidence="2 3" key="1">
    <citation type="journal article" date="2019" name="Genome Biol. Evol.">
        <title>Whole-Genome Sequencing of the Giant Devil Catfish, Bagarius yarrelli.</title>
        <authorList>
            <person name="Jiang W."/>
            <person name="Lv Y."/>
            <person name="Cheng L."/>
            <person name="Yang K."/>
            <person name="Chao B."/>
            <person name="Wang X."/>
            <person name="Li Y."/>
            <person name="Pan X."/>
            <person name="You X."/>
            <person name="Zhang Y."/>
            <person name="Yang J."/>
            <person name="Li J."/>
            <person name="Zhang X."/>
            <person name="Liu S."/>
            <person name="Sun C."/>
            <person name="Yang J."/>
            <person name="Shi Q."/>
        </authorList>
    </citation>
    <scope>NUCLEOTIDE SEQUENCE [LARGE SCALE GENOMIC DNA]</scope>
    <source>
        <strain evidence="2">JWS20170419001</strain>
        <tissue evidence="2">Muscle</tissue>
    </source>
</reference>
<protein>
    <submittedName>
        <fullName evidence="2">Uncharacterized protein</fullName>
    </submittedName>
</protein>
<sequence length="167" mass="18024">MECMGLRGLFEKRPNRPGCICVCNGVLGYEDIVRVSPYPKRCDRTIPHHCGTIITQGKKSRPHGNPCDSAKLAAMGKKGAEGVGCSGVEKCQTSPEKSNAATSEPSEEMPSIQIKPEPEEVECTVFIIPISPHTLAHRTVIRLLADLTQDTKASTAVQNLNNTPEAV</sequence>
<comment type="caution">
    <text evidence="2">The sequence shown here is derived from an EMBL/GenBank/DDBJ whole genome shotgun (WGS) entry which is preliminary data.</text>
</comment>
<evidence type="ECO:0000313" key="3">
    <source>
        <dbReference type="Proteomes" id="UP000319801"/>
    </source>
</evidence>
<feature type="compositionally biased region" description="Polar residues" evidence="1">
    <location>
        <begin position="91"/>
        <end position="104"/>
    </location>
</feature>
<dbReference type="AlphaFoldDB" id="A0A556UYL9"/>
<dbReference type="Proteomes" id="UP000319801">
    <property type="component" value="Unassembled WGS sequence"/>
</dbReference>
<organism evidence="2 3">
    <name type="scientific">Bagarius yarrelli</name>
    <name type="common">Goonch</name>
    <name type="synonym">Bagrus yarrelli</name>
    <dbReference type="NCBI Taxonomy" id="175774"/>
    <lineage>
        <taxon>Eukaryota</taxon>
        <taxon>Metazoa</taxon>
        <taxon>Chordata</taxon>
        <taxon>Craniata</taxon>
        <taxon>Vertebrata</taxon>
        <taxon>Euteleostomi</taxon>
        <taxon>Actinopterygii</taxon>
        <taxon>Neopterygii</taxon>
        <taxon>Teleostei</taxon>
        <taxon>Ostariophysi</taxon>
        <taxon>Siluriformes</taxon>
        <taxon>Sisoridae</taxon>
        <taxon>Sisorinae</taxon>
        <taxon>Bagarius</taxon>
    </lineage>
</organism>
<evidence type="ECO:0000313" key="2">
    <source>
        <dbReference type="EMBL" id="TSP68512.1"/>
    </source>
</evidence>
<gene>
    <name evidence="2" type="ORF">Baya_10997</name>
</gene>